<feature type="region of interest" description="Disordered" evidence="10">
    <location>
        <begin position="1049"/>
        <end position="1070"/>
    </location>
</feature>
<feature type="compositionally biased region" description="Basic and acidic residues" evidence="10">
    <location>
        <begin position="851"/>
        <end position="863"/>
    </location>
</feature>
<reference evidence="12 13" key="1">
    <citation type="submission" date="2016-07" db="EMBL/GenBank/DDBJ databases">
        <title>Pervasive Adenine N6-methylation of Active Genes in Fungi.</title>
        <authorList>
            <consortium name="DOE Joint Genome Institute"/>
            <person name="Mondo S.J."/>
            <person name="Dannebaum R.O."/>
            <person name="Kuo R.C."/>
            <person name="Labutti K."/>
            <person name="Haridas S."/>
            <person name="Kuo A."/>
            <person name="Salamov A."/>
            <person name="Ahrendt S.R."/>
            <person name="Lipzen A."/>
            <person name="Sullivan W."/>
            <person name="Andreopoulos W.B."/>
            <person name="Clum A."/>
            <person name="Lindquist E."/>
            <person name="Daum C."/>
            <person name="Ramamoorthy G.K."/>
            <person name="Gryganskyi A."/>
            <person name="Culley D."/>
            <person name="Magnuson J.K."/>
            <person name="James T.Y."/>
            <person name="O'Malley M.A."/>
            <person name="Stajich J.E."/>
            <person name="Spatafora J.W."/>
            <person name="Visel A."/>
            <person name="Grigoriev I.V."/>
        </authorList>
    </citation>
    <scope>NUCLEOTIDE SEQUENCE [LARGE SCALE GENOMIC DNA]</scope>
    <source>
        <strain evidence="12 13">68-887.2</strain>
    </source>
</reference>
<feature type="coiled-coil region" evidence="9">
    <location>
        <begin position="589"/>
        <end position="627"/>
    </location>
</feature>
<dbReference type="AlphaFoldDB" id="A0A1Y2B370"/>
<keyword evidence="6" id="KW-0949">S-adenosyl-L-methionine</keyword>
<feature type="compositionally biased region" description="Polar residues" evidence="10">
    <location>
        <begin position="895"/>
        <end position="905"/>
    </location>
</feature>
<feature type="compositionally biased region" description="Basic and acidic residues" evidence="10">
    <location>
        <begin position="880"/>
        <end position="894"/>
    </location>
</feature>
<keyword evidence="5" id="KW-0808">Transferase</keyword>
<evidence type="ECO:0000256" key="7">
    <source>
        <dbReference type="ARBA" id="ARBA00022853"/>
    </source>
</evidence>
<evidence type="ECO:0000256" key="5">
    <source>
        <dbReference type="ARBA" id="ARBA00022679"/>
    </source>
</evidence>
<gene>
    <name evidence="12" type="ORF">BCR39DRAFT_533467</name>
</gene>
<dbReference type="SMART" id="SM00317">
    <property type="entry name" value="SET"/>
    <property type="match status" value="1"/>
</dbReference>
<feature type="compositionally biased region" description="Basic residues" evidence="10">
    <location>
        <begin position="830"/>
        <end position="841"/>
    </location>
</feature>
<organism evidence="12 13">
    <name type="scientific">Naematelia encephala</name>
    <dbReference type="NCBI Taxonomy" id="71784"/>
    <lineage>
        <taxon>Eukaryota</taxon>
        <taxon>Fungi</taxon>
        <taxon>Dikarya</taxon>
        <taxon>Basidiomycota</taxon>
        <taxon>Agaricomycotina</taxon>
        <taxon>Tremellomycetes</taxon>
        <taxon>Tremellales</taxon>
        <taxon>Naemateliaceae</taxon>
        <taxon>Naematelia</taxon>
    </lineage>
</organism>
<name>A0A1Y2B370_9TREE</name>
<dbReference type="PANTHER" id="PTHR12977:SF4">
    <property type="entry name" value="HISTONE-LYSINE N-METHYLTRANSFERASE KMT5B"/>
    <property type="match status" value="1"/>
</dbReference>
<dbReference type="GO" id="GO:0032259">
    <property type="term" value="P:methylation"/>
    <property type="evidence" value="ECO:0007669"/>
    <property type="project" value="UniProtKB-KW"/>
</dbReference>
<keyword evidence="4" id="KW-0489">Methyltransferase</keyword>
<proteinExistence type="predicted"/>
<feature type="compositionally biased region" description="Basic and acidic residues" evidence="10">
    <location>
        <begin position="678"/>
        <end position="696"/>
    </location>
</feature>
<dbReference type="GO" id="GO:0042799">
    <property type="term" value="F:histone H4K20 methyltransferase activity"/>
    <property type="evidence" value="ECO:0007669"/>
    <property type="project" value="TreeGrafter"/>
</dbReference>
<accession>A0A1Y2B370</accession>
<dbReference type="InParanoid" id="A0A1Y2B370"/>
<sequence>MSRRAEKEVSRDALPHPAEDLSADDDLLSWILVDQLGCLPNSKLGVHPQQVRFVGPQFKTDEVLNVIKETVVRGQLQPAMQQLQDFHLIKSHLANKTVDGQRERFIIHMRRYLLPLLPTSRIEIHTTSRYTSVTGHVELAVYATRPLSPGMVLQELQGSVVPLPDEWREEMEIGEDFALAAAEDELEESEDESDDEDADARSENESVAATRRRREVERQKGARRSDRTKRRDFSIVWSGLKRCFQLFLGPARFLNHDCSPNVELLRQGRYVTFRVTRPIRIGDELTTFYGDNYFGKANAECLCLSCEQAQRGGFTPKPAISRSRSRDSSTAPSANTPSVRNVKVKPSGLRNVLHNEDFGEEDAPEAGPSKFPNEDATIHPETPKKARYHGSHSSRMEMEKDGADDEDVGSGSDCESDTASPEPIRRAPSTRVAAQSVKPWTYLRRAPQSASVEESGASTPEEVEDLPNDFPRCATCTKPLHERVWFLNRYFDHCQRCTRHALIFNLPWPAHRAQDVLEYPPSHLIPPAYIPRKISSVPLPSLTKQVKKKIEEPEPQADLPLDRNQRRACKLRALFEQEDFVVDQLREAAWAVQDTKEQAKIALEEAKAEAKRLREEEKKRLDETRLKGSGVWSHYEYISAEELERRFQAKTVVLSGTRRGGRFRNEQEDDEMKKLAEEERKKEHEASMRRLFKPERTSTLAEAGDHQTVLPDRGGRQITEQPDTMHGNAVDNSAGPSRLALSDSHPTLTGIRSMQLPKQSPPGAIVPPNSLVFFDRASLAAARHRFYVGSPIGDHGRASQRGDGTQGTTASPSTEHNEASGTPSTTSSPAKRKRGRPRGTGKHQIAAAREAQAKTRRSQERVSSKSPRTNGYSPFSSVSPRRDRSAELSLDRSSQEIVDLTLSSPPGSPLAFGRNKGKGRADDPVIISDSEVESPPRDAPGGPAVSNNIPLLYDSAGLTPTSGLRETLITPKEVDVMPYLSNQGIYRPIPGALTLPFVAEQDKKSGKGREYGLPSVDDASPHGSVDSSTAGEIDDEEILERIVVSAERKVVNEKNDDKAQGEKRKRDSISDERLNKRKTFWVSSLGEPKNSGLARTW</sequence>
<dbReference type="Gene3D" id="1.10.10.1700">
    <property type="entry name" value="Histone-lysine N-methyltransferase"/>
    <property type="match status" value="1"/>
</dbReference>
<evidence type="ECO:0000256" key="3">
    <source>
        <dbReference type="ARBA" id="ARBA00022454"/>
    </source>
</evidence>
<dbReference type="GO" id="GO:0005634">
    <property type="term" value="C:nucleus"/>
    <property type="evidence" value="ECO:0007669"/>
    <property type="project" value="UniProtKB-SubCell"/>
</dbReference>
<feature type="compositionally biased region" description="Basic and acidic residues" evidence="10">
    <location>
        <begin position="372"/>
        <end position="384"/>
    </location>
</feature>
<feature type="domain" description="SET" evidence="11">
    <location>
        <begin position="120"/>
        <end position="290"/>
    </location>
</feature>
<evidence type="ECO:0000256" key="6">
    <source>
        <dbReference type="ARBA" id="ARBA00022691"/>
    </source>
</evidence>
<feature type="compositionally biased region" description="Polar residues" evidence="10">
    <location>
        <begin position="864"/>
        <end position="879"/>
    </location>
</feature>
<feature type="compositionally biased region" description="Polar residues" evidence="10">
    <location>
        <begin position="328"/>
        <end position="339"/>
    </location>
</feature>
<keyword evidence="8" id="KW-0539">Nucleus</keyword>
<evidence type="ECO:0000256" key="8">
    <source>
        <dbReference type="ARBA" id="ARBA00023242"/>
    </source>
</evidence>
<evidence type="ECO:0000256" key="2">
    <source>
        <dbReference type="ARBA" id="ARBA00004286"/>
    </source>
</evidence>
<feature type="compositionally biased region" description="Acidic residues" evidence="10">
    <location>
        <begin position="184"/>
        <end position="198"/>
    </location>
</feature>
<evidence type="ECO:0000256" key="4">
    <source>
        <dbReference type="ARBA" id="ARBA00022603"/>
    </source>
</evidence>
<keyword evidence="13" id="KW-1185">Reference proteome</keyword>
<keyword evidence="7" id="KW-0156">Chromatin regulator</keyword>
<dbReference type="PROSITE" id="PS50280">
    <property type="entry name" value="SET"/>
    <property type="match status" value="1"/>
</dbReference>
<dbReference type="Pfam" id="PF00856">
    <property type="entry name" value="SET"/>
    <property type="match status" value="1"/>
</dbReference>
<evidence type="ECO:0000259" key="11">
    <source>
        <dbReference type="PROSITE" id="PS50280"/>
    </source>
</evidence>
<feature type="region of interest" description="Disordered" evidence="10">
    <location>
        <begin position="678"/>
        <end position="745"/>
    </location>
</feature>
<feature type="compositionally biased region" description="Polar residues" evidence="10">
    <location>
        <begin position="802"/>
        <end position="814"/>
    </location>
</feature>
<feature type="region of interest" description="Disordered" evidence="10">
    <location>
        <begin position="184"/>
        <end position="225"/>
    </location>
</feature>
<dbReference type="InterPro" id="IPR039977">
    <property type="entry name" value="Suv4-20/Set9"/>
</dbReference>
<evidence type="ECO:0000256" key="1">
    <source>
        <dbReference type="ARBA" id="ARBA00004123"/>
    </source>
</evidence>
<dbReference type="OrthoDB" id="6627536at2759"/>
<evidence type="ECO:0000256" key="9">
    <source>
        <dbReference type="SAM" id="Coils"/>
    </source>
</evidence>
<feature type="compositionally biased region" description="Basic and acidic residues" evidence="10">
    <location>
        <begin position="214"/>
        <end position="225"/>
    </location>
</feature>
<dbReference type="SUPFAM" id="SSF82199">
    <property type="entry name" value="SET domain"/>
    <property type="match status" value="1"/>
</dbReference>
<dbReference type="InterPro" id="IPR041938">
    <property type="entry name" value="Hist-Lys_N-MTase_N"/>
</dbReference>
<dbReference type="InterPro" id="IPR046341">
    <property type="entry name" value="SET_dom_sf"/>
</dbReference>
<keyword evidence="9" id="KW-0175">Coiled coil</keyword>
<dbReference type="EMBL" id="MCFC01000028">
    <property type="protein sequence ID" value="ORY28990.1"/>
    <property type="molecule type" value="Genomic_DNA"/>
</dbReference>
<feature type="region of interest" description="Disordered" evidence="10">
    <location>
        <begin position="314"/>
        <end position="432"/>
    </location>
</feature>
<evidence type="ECO:0000313" key="13">
    <source>
        <dbReference type="Proteomes" id="UP000193986"/>
    </source>
</evidence>
<dbReference type="GO" id="GO:0005694">
    <property type="term" value="C:chromosome"/>
    <property type="evidence" value="ECO:0007669"/>
    <property type="project" value="UniProtKB-SubCell"/>
</dbReference>
<protein>
    <recommendedName>
        <fullName evidence="11">SET domain-containing protein</fullName>
    </recommendedName>
</protein>
<dbReference type="STRING" id="71784.A0A1Y2B370"/>
<feature type="region of interest" description="Disordered" evidence="10">
    <location>
        <begin position="789"/>
        <end position="923"/>
    </location>
</feature>
<dbReference type="Gene3D" id="2.170.270.10">
    <property type="entry name" value="SET domain"/>
    <property type="match status" value="1"/>
</dbReference>
<dbReference type="Proteomes" id="UP000193986">
    <property type="component" value="Unassembled WGS sequence"/>
</dbReference>
<keyword evidence="3" id="KW-0158">Chromosome</keyword>
<comment type="subcellular location">
    <subcellularLocation>
        <location evidence="2">Chromosome</location>
    </subcellularLocation>
    <subcellularLocation>
        <location evidence="1">Nucleus</location>
    </subcellularLocation>
</comment>
<feature type="region of interest" description="Disordered" evidence="10">
    <location>
        <begin position="929"/>
        <end position="948"/>
    </location>
</feature>
<dbReference type="PANTHER" id="PTHR12977">
    <property type="entry name" value="SUPPRESSOR OF VARIEGATION 4-20-RELATED"/>
    <property type="match status" value="1"/>
</dbReference>
<evidence type="ECO:0000256" key="10">
    <source>
        <dbReference type="SAM" id="MobiDB-lite"/>
    </source>
</evidence>
<feature type="region of interest" description="Disordered" evidence="10">
    <location>
        <begin position="1005"/>
        <end position="1036"/>
    </location>
</feature>
<comment type="caution">
    <text evidence="12">The sequence shown here is derived from an EMBL/GenBank/DDBJ whole genome shotgun (WGS) entry which is preliminary data.</text>
</comment>
<dbReference type="InterPro" id="IPR001214">
    <property type="entry name" value="SET_dom"/>
</dbReference>
<evidence type="ECO:0000313" key="12">
    <source>
        <dbReference type="EMBL" id="ORY28990.1"/>
    </source>
</evidence>